<name>A0A2P4T6F9_BAMTH</name>
<protein>
    <submittedName>
        <fullName evidence="1">Uncharacterized protein</fullName>
    </submittedName>
</protein>
<comment type="caution">
    <text evidence="1">The sequence shown here is derived from an EMBL/GenBank/DDBJ whole genome shotgun (WGS) entry which is preliminary data.</text>
</comment>
<proteinExistence type="predicted"/>
<dbReference type="Proteomes" id="UP000237246">
    <property type="component" value="Unassembled WGS sequence"/>
</dbReference>
<evidence type="ECO:0000313" key="1">
    <source>
        <dbReference type="EMBL" id="POI31955.1"/>
    </source>
</evidence>
<keyword evidence="2" id="KW-1185">Reference proteome</keyword>
<gene>
    <name evidence="1" type="ORF">CIB84_004294</name>
</gene>
<evidence type="ECO:0000313" key="2">
    <source>
        <dbReference type="Proteomes" id="UP000237246"/>
    </source>
</evidence>
<organism evidence="1 2">
    <name type="scientific">Bambusicola thoracicus</name>
    <name type="common">Chinese bamboo-partridge</name>
    <name type="synonym">Perdix thoracica</name>
    <dbReference type="NCBI Taxonomy" id="9083"/>
    <lineage>
        <taxon>Eukaryota</taxon>
        <taxon>Metazoa</taxon>
        <taxon>Chordata</taxon>
        <taxon>Craniata</taxon>
        <taxon>Vertebrata</taxon>
        <taxon>Euteleostomi</taxon>
        <taxon>Archelosauria</taxon>
        <taxon>Archosauria</taxon>
        <taxon>Dinosauria</taxon>
        <taxon>Saurischia</taxon>
        <taxon>Theropoda</taxon>
        <taxon>Coelurosauria</taxon>
        <taxon>Aves</taxon>
        <taxon>Neognathae</taxon>
        <taxon>Galloanserae</taxon>
        <taxon>Galliformes</taxon>
        <taxon>Phasianidae</taxon>
        <taxon>Perdicinae</taxon>
        <taxon>Bambusicola</taxon>
    </lineage>
</organism>
<sequence length="16" mass="2103">MLHLCQRIWITDYFYT</sequence>
<reference evidence="1 2" key="1">
    <citation type="submission" date="2018-01" db="EMBL/GenBank/DDBJ databases">
        <title>Comparison of the Chinese Bamboo Partridge and Red Junglefowl genome sequences highlights the importance of demography in genome evolution.</title>
        <authorList>
            <person name="Tiley G.P."/>
            <person name="Kimball R.T."/>
            <person name="Braun E.L."/>
            <person name="Burleigh J.G."/>
        </authorList>
    </citation>
    <scope>NUCLEOTIDE SEQUENCE [LARGE SCALE GENOMIC DNA]</scope>
    <source>
        <strain evidence="1">RTK389</strain>
        <tissue evidence="1">Blood</tissue>
    </source>
</reference>
<accession>A0A2P4T6F9</accession>
<dbReference type="AlphaFoldDB" id="A0A2P4T6F9"/>
<dbReference type="EMBL" id="PPHD01007130">
    <property type="protein sequence ID" value="POI31955.1"/>
    <property type="molecule type" value="Genomic_DNA"/>
</dbReference>